<feature type="compositionally biased region" description="Gly residues" evidence="1">
    <location>
        <begin position="104"/>
        <end position="115"/>
    </location>
</feature>
<feature type="region of interest" description="Disordered" evidence="1">
    <location>
        <begin position="321"/>
        <end position="514"/>
    </location>
</feature>
<feature type="region of interest" description="Disordered" evidence="1">
    <location>
        <begin position="91"/>
        <end position="272"/>
    </location>
</feature>
<feature type="compositionally biased region" description="Gly residues" evidence="1">
    <location>
        <begin position="321"/>
        <end position="331"/>
    </location>
</feature>
<sequence length="596" mass="63547">MLSSRLVGVLVQFLLLIVFVSSPAHAKSSNSSKEVVEEDATVAASTTTEQGQSVAEKRSISGIASLLHHITDLQKLGGLAQISQLHSNLPASLSSSSSGFEDYGNGGGGGGGGQNDGSNYDTNYNYDDKSSSSNSDKMGRGKNNYDDIRSLTTSSSPKSRYSGGNSFPGSRFPPRFPPPEDIFRDFSSDRHHTEKDGNSKGNKDSFSSNDGYDDYSDKDRDRGYFDNTYYPTEDSNSNNKKQSGGGDNNDDTPFFPSHGVPTSPHKAPSYRPLQTPQEYRLPLYTNNYGGVASLRGKNYNAIPNSNQKLGLSMSYYPGGRGGSSGGGGGSGVNNELLGYHHPDSHPNFVDPTTRHHQLLSRYASGNKSPSRGEGFPYGLPLPPIPPGFGGQDYPESNPRGNKKANSRETSYSRGYVPSSPYDHFPHASAPTQVESYGAVSRKTSSSSPRKQDDGEDDHHQDDDDDTSGYSGLTDRPPPPAPTPSSSSRPIRYNEYGYPTTTSTVNSYPTTPPSPTSPYMLSAENDYQNQIQLTNAANFGLSAPLTSQLNNYPLLTNALNGLSAASAMSPASPSLYDGLAGYGLGTSSGSAGFGGVF</sequence>
<dbReference type="EMBL" id="LNIX01000007">
    <property type="protein sequence ID" value="OXA51705.1"/>
    <property type="molecule type" value="Genomic_DNA"/>
</dbReference>
<evidence type="ECO:0000256" key="2">
    <source>
        <dbReference type="SAM" id="SignalP"/>
    </source>
</evidence>
<reference evidence="3 4" key="1">
    <citation type="submission" date="2015-12" db="EMBL/GenBank/DDBJ databases">
        <title>The genome of Folsomia candida.</title>
        <authorList>
            <person name="Faddeeva A."/>
            <person name="Derks M.F."/>
            <person name="Anvar Y."/>
            <person name="Smit S."/>
            <person name="Van Straalen N."/>
            <person name="Roelofs D."/>
        </authorList>
    </citation>
    <scope>NUCLEOTIDE SEQUENCE [LARGE SCALE GENOMIC DNA]</scope>
    <source>
        <strain evidence="3 4">VU population</strain>
        <tissue evidence="3">Whole body</tissue>
    </source>
</reference>
<organism evidence="3 4">
    <name type="scientific">Folsomia candida</name>
    <name type="common">Springtail</name>
    <dbReference type="NCBI Taxonomy" id="158441"/>
    <lineage>
        <taxon>Eukaryota</taxon>
        <taxon>Metazoa</taxon>
        <taxon>Ecdysozoa</taxon>
        <taxon>Arthropoda</taxon>
        <taxon>Hexapoda</taxon>
        <taxon>Collembola</taxon>
        <taxon>Entomobryomorpha</taxon>
        <taxon>Isotomoidea</taxon>
        <taxon>Isotomidae</taxon>
        <taxon>Proisotominae</taxon>
        <taxon>Folsomia</taxon>
    </lineage>
</organism>
<keyword evidence="4" id="KW-1185">Reference proteome</keyword>
<dbReference type="Proteomes" id="UP000198287">
    <property type="component" value="Unassembled WGS sequence"/>
</dbReference>
<gene>
    <name evidence="3" type="ORF">Fcan01_13812</name>
</gene>
<feature type="compositionally biased region" description="Basic and acidic residues" evidence="1">
    <location>
        <begin position="215"/>
        <end position="224"/>
    </location>
</feature>
<feature type="compositionally biased region" description="Low complexity" evidence="1">
    <location>
        <begin position="497"/>
        <end position="508"/>
    </location>
</feature>
<keyword evidence="2" id="KW-0732">Signal</keyword>
<feature type="compositionally biased region" description="Low complexity" evidence="1">
    <location>
        <begin position="116"/>
        <end position="136"/>
    </location>
</feature>
<feature type="compositionally biased region" description="Polar residues" evidence="1">
    <location>
        <begin position="150"/>
        <end position="165"/>
    </location>
</feature>
<evidence type="ECO:0000313" key="3">
    <source>
        <dbReference type="EMBL" id="OXA51705.1"/>
    </source>
</evidence>
<name>A0A226E1U1_FOLCA</name>
<evidence type="ECO:0000313" key="4">
    <source>
        <dbReference type="Proteomes" id="UP000198287"/>
    </source>
</evidence>
<feature type="compositionally biased region" description="Polar residues" evidence="1">
    <location>
        <begin position="229"/>
        <end position="242"/>
    </location>
</feature>
<accession>A0A226E1U1</accession>
<feature type="compositionally biased region" description="Basic and acidic residues" evidence="1">
    <location>
        <begin position="137"/>
        <end position="149"/>
    </location>
</feature>
<proteinExistence type="predicted"/>
<feature type="compositionally biased region" description="Basic and acidic residues" evidence="1">
    <location>
        <begin position="181"/>
        <end position="203"/>
    </location>
</feature>
<protein>
    <submittedName>
        <fullName evidence="3">Uncharacterized protein</fullName>
    </submittedName>
</protein>
<feature type="chain" id="PRO_5012804833" evidence="2">
    <location>
        <begin position="27"/>
        <end position="596"/>
    </location>
</feature>
<dbReference type="AlphaFoldDB" id="A0A226E1U1"/>
<feature type="compositionally biased region" description="Basic and acidic residues" evidence="1">
    <location>
        <begin position="449"/>
        <end position="461"/>
    </location>
</feature>
<comment type="caution">
    <text evidence="3">The sequence shown here is derived from an EMBL/GenBank/DDBJ whole genome shotgun (WGS) entry which is preliminary data.</text>
</comment>
<feature type="signal peptide" evidence="2">
    <location>
        <begin position="1"/>
        <end position="26"/>
    </location>
</feature>
<evidence type="ECO:0000256" key="1">
    <source>
        <dbReference type="SAM" id="MobiDB-lite"/>
    </source>
</evidence>